<evidence type="ECO:0000256" key="2">
    <source>
        <dbReference type="ARBA" id="ARBA00022844"/>
    </source>
</evidence>
<keyword evidence="3 7" id="KW-0261">Viral envelope protein</keyword>
<feature type="transmembrane region" description="Helical" evidence="5">
    <location>
        <begin position="339"/>
        <end position="363"/>
    </location>
</feature>
<evidence type="ECO:0000256" key="3">
    <source>
        <dbReference type="ARBA" id="ARBA00022879"/>
    </source>
</evidence>
<organism evidence="7 8">
    <name type="scientific">Bovine alphaherpesvirus 2</name>
    <dbReference type="NCBI Taxonomy" id="10295"/>
    <lineage>
        <taxon>Viruses</taxon>
        <taxon>Duplodnaviria</taxon>
        <taxon>Heunggongvirae</taxon>
        <taxon>Peploviricota</taxon>
        <taxon>Herviviricetes</taxon>
        <taxon>Herpesvirales</taxon>
        <taxon>Orthoherpesviridae</taxon>
        <taxon>Alphaherpesvirinae</taxon>
        <taxon>Simplexvirus</taxon>
        <taxon>Simplexvirus bovinealpha2</taxon>
    </lineage>
</organism>
<gene>
    <name evidence="7" type="primary">US6</name>
</gene>
<dbReference type="GeneID" id="80537036"/>
<dbReference type="InterPro" id="IPR002896">
    <property type="entry name" value="Herpes_glycop_dom"/>
</dbReference>
<dbReference type="RefSeq" id="YP_010798784.1">
    <property type="nucleotide sequence ID" value="NC_076512.1"/>
</dbReference>
<evidence type="ECO:0000313" key="7">
    <source>
        <dbReference type="EMBL" id="QPO25199.1"/>
    </source>
</evidence>
<dbReference type="InterPro" id="IPR036179">
    <property type="entry name" value="Ig-like_dom_sf"/>
</dbReference>
<dbReference type="GO" id="GO:0019031">
    <property type="term" value="C:viral envelope"/>
    <property type="evidence" value="ECO:0007669"/>
    <property type="project" value="UniProtKB-KW"/>
</dbReference>
<evidence type="ECO:0000256" key="1">
    <source>
        <dbReference type="ARBA" id="ARBA00004563"/>
    </source>
</evidence>
<evidence type="ECO:0000313" key="8">
    <source>
        <dbReference type="Proteomes" id="UP000828537"/>
    </source>
</evidence>
<keyword evidence="5" id="KW-0472">Membrane</keyword>
<dbReference type="Gene3D" id="2.70.230.10">
    <property type="match status" value="1"/>
</dbReference>
<feature type="domain" description="Herpesvirus glycoprotein D/GG/GX" evidence="6">
    <location>
        <begin position="82"/>
        <end position="206"/>
    </location>
</feature>
<proteinExistence type="predicted"/>
<keyword evidence="8" id="KW-1185">Reference proteome</keyword>
<evidence type="ECO:0000256" key="4">
    <source>
        <dbReference type="SAM" id="MobiDB-lite"/>
    </source>
</evidence>
<feature type="compositionally biased region" description="Pro residues" evidence="4">
    <location>
        <begin position="312"/>
        <end position="326"/>
    </location>
</feature>
<keyword evidence="5" id="KW-0812">Transmembrane</keyword>
<dbReference type="Proteomes" id="UP000828537">
    <property type="component" value="Segment"/>
</dbReference>
<keyword evidence="2" id="KW-0946">Virion</keyword>
<keyword evidence="5" id="KW-1133">Transmembrane helix</keyword>
<evidence type="ECO:0000256" key="5">
    <source>
        <dbReference type="SAM" id="Phobius"/>
    </source>
</evidence>
<feature type="region of interest" description="Disordered" evidence="4">
    <location>
        <begin position="287"/>
        <end position="335"/>
    </location>
</feature>
<sequence length="402" mass="44219">MRQQILTTALFILLISMPRSRGRVERYVKVGLGWATVSPGKFADSPMGQPVQATDPPGVTRVFHVQQFVENPFQQPSVPVDVYYAVLERPCRSVMLHAPSEAAQIVRGASPDVREGTYNLSISWYRMGSDCAIPFSVMEFSECPYTSGLGNCSVRNQPRWQFYGGFSAPTEDNLGLLMHAPAIETGGLYTRLIKVNQWVEVTQFILEHHGRGPCVYALPLYIPPSACLTNREFAKGVTVDAIGMVPKFIPENQRIIVEYSLKVAGWKGPRRPYGSTRLPPEVAAGLKNATAPPLTLGEDTSNPLLDEEPAAPHMPPNWHQPPINPDPEPEPESTGRREYLVPVLTGAAGVLLLVATLSAIVYFSCRKKLPRVLGGTRAPAGDVEKLLEPPREGGRGRRRGLY</sequence>
<dbReference type="EMBL" id="MT862163">
    <property type="protein sequence ID" value="QPO25199.1"/>
    <property type="molecule type" value="Genomic_DNA"/>
</dbReference>
<dbReference type="SUPFAM" id="SSF48726">
    <property type="entry name" value="Immunoglobulin"/>
    <property type="match status" value="1"/>
</dbReference>
<name>A0ABX6WLY1_9ALPH</name>
<comment type="subcellular location">
    <subcellularLocation>
        <location evidence="1">Virion membrane</location>
        <topology evidence="1">Single-pass type I membrane protein</topology>
    </subcellularLocation>
</comment>
<protein>
    <submittedName>
        <fullName evidence="7">Envelope glycoprotein D</fullName>
    </submittedName>
</protein>
<dbReference type="Pfam" id="PF01537">
    <property type="entry name" value="Herpes_glycop_D"/>
    <property type="match status" value="1"/>
</dbReference>
<evidence type="ECO:0000259" key="6">
    <source>
        <dbReference type="Pfam" id="PF01537"/>
    </source>
</evidence>
<accession>A0ABX6WLY1</accession>
<reference evidence="7 8" key="1">
    <citation type="journal article" date="2020" name="Arch.">
        <title>Full genome sequence of bovine alphaherpesvirus 2 (BoHV-2).</title>
        <authorList>
            <person name="Pfaff F."/>
            <person name="Neubauer-Juric A."/>
            <person name="Krebs S."/>
            <person name="Hauser A."/>
            <person name="Singer S."/>
            <person name="Blum H."/>
            <person name="Hoffmann B."/>
        </authorList>
    </citation>
    <scope>NUCLEOTIDE SEQUENCE [LARGE SCALE GENOMIC DNA]</scope>
    <source>
        <strain evidence="7 8">C1Z FZR</strain>
    </source>
</reference>